<dbReference type="GO" id="GO:0005634">
    <property type="term" value="C:nucleus"/>
    <property type="evidence" value="ECO:0007669"/>
    <property type="project" value="TreeGrafter"/>
</dbReference>
<sequence length="763" mass="82662">MSTPAQDPSSAEQLVSATRGFDHLFSNNLAQAKEHFAGNDDPFHLLGQGVCAFMEAALGMESGLMPEATRLLSLSEAGARRQSKVAPSRNQRAVSRFPTGIEWEILNADAVVLLGLTNALRLYKTVFPAGLDAYDTPSPSRAPSRKSSQQSLPSSIVSSPAPVTSIATPAAPSRSFFSRFTGGSASAAASTLSIPGTNIHVHADGPSEEDGPVEDLIIAGTAFGFGLFNLVFSLLPKKVQSLVGFLGFKHDRKLALRALAVAADRKDVHSVFAGLVLMTYHGVVLLLAGYQADEERIFAQYRAIVTNIESRYPDGALWVLNRVRFCFSVSLSDAVSLMKQTQAKILRMSYDPEGAIHVLREGLRPDRTHSFAQADTLLVFELAWTLLGQRRYQEAADMFLRVTELNSWSHGTYYFMAAGCYISLGNTEKAQELLDAVPDLIDKKKINGKDLPTEVFIKKKLAFHQEKQRRRGGDPKLWAETIKISIAEELGLCKASPYLLKQLLTYEKITVWNTHARIDKRLAIAHIREWSALTPVLPPSAAIPAPDATPTPHSPLPNLRTPRAVFGFSHALQPMPARPPSSASHHSSSSHHSASLTPRKSSSIDSLNGLSITPTPAAADPNAPLDLDTPDELAIRHLLVGICERTAGAFDAARASLKLACALQPEIRVSTWVGGVAMFELAVLDLKEVAAKDEHDRIGGGRGSVHGAVKRLTEWDRVTKAALKKLDAALALAGSAVDLSSRLDSRVSILRDEIATKREMLGI</sequence>
<comment type="caution">
    <text evidence="2">The sequence shown here is derived from an EMBL/GenBank/DDBJ whole genome shotgun (WGS) entry which is preliminary data.</text>
</comment>
<dbReference type="GO" id="GO:0005741">
    <property type="term" value="C:mitochondrial outer membrane"/>
    <property type="evidence" value="ECO:0007669"/>
    <property type="project" value="TreeGrafter"/>
</dbReference>
<reference evidence="2" key="1">
    <citation type="submission" date="2021-02" db="EMBL/GenBank/DDBJ databases">
        <authorList>
            <person name="Nieuwenhuis M."/>
            <person name="Van De Peppel L.J.J."/>
        </authorList>
    </citation>
    <scope>NUCLEOTIDE SEQUENCE</scope>
    <source>
        <strain evidence="2">D49</strain>
    </source>
</reference>
<evidence type="ECO:0000313" key="3">
    <source>
        <dbReference type="Proteomes" id="UP000717328"/>
    </source>
</evidence>
<feature type="region of interest" description="Disordered" evidence="1">
    <location>
        <begin position="575"/>
        <end position="625"/>
    </location>
</feature>
<dbReference type="InterPro" id="IPR019412">
    <property type="entry name" value="IML2/TPR_39"/>
</dbReference>
<proteinExistence type="predicted"/>
<organism evidence="2 3">
    <name type="scientific">Sphagnurus paluster</name>
    <dbReference type="NCBI Taxonomy" id="117069"/>
    <lineage>
        <taxon>Eukaryota</taxon>
        <taxon>Fungi</taxon>
        <taxon>Dikarya</taxon>
        <taxon>Basidiomycota</taxon>
        <taxon>Agaricomycotina</taxon>
        <taxon>Agaricomycetes</taxon>
        <taxon>Agaricomycetidae</taxon>
        <taxon>Agaricales</taxon>
        <taxon>Tricholomatineae</taxon>
        <taxon>Lyophyllaceae</taxon>
        <taxon>Sphagnurus</taxon>
    </lineage>
</organism>
<dbReference type="OrthoDB" id="2154985at2759"/>
<dbReference type="PANTHER" id="PTHR31859">
    <property type="entry name" value="TETRATRICOPEPTIDE REPEAT PROTEIN 39 FAMILY MEMBER"/>
    <property type="match status" value="1"/>
</dbReference>
<feature type="region of interest" description="Disordered" evidence="1">
    <location>
        <begin position="135"/>
        <end position="163"/>
    </location>
</feature>
<evidence type="ECO:0000256" key="1">
    <source>
        <dbReference type="SAM" id="MobiDB-lite"/>
    </source>
</evidence>
<protein>
    <recommendedName>
        <fullName evidence="4">Mitochondrial outer membrane protein IML2</fullName>
    </recommendedName>
</protein>
<name>A0A9P7KK14_9AGAR</name>
<dbReference type="EMBL" id="JABCKI010000523">
    <property type="protein sequence ID" value="KAG5650191.1"/>
    <property type="molecule type" value="Genomic_DNA"/>
</dbReference>
<feature type="compositionally biased region" description="Low complexity" evidence="1">
    <location>
        <begin position="137"/>
        <end position="163"/>
    </location>
</feature>
<feature type="compositionally biased region" description="Low complexity" evidence="1">
    <location>
        <begin position="581"/>
        <end position="595"/>
    </location>
</feature>
<dbReference type="GO" id="GO:0005829">
    <property type="term" value="C:cytosol"/>
    <property type="evidence" value="ECO:0007669"/>
    <property type="project" value="TreeGrafter"/>
</dbReference>
<reference evidence="2" key="2">
    <citation type="submission" date="2021-10" db="EMBL/GenBank/DDBJ databases">
        <title>Phylogenomics reveals ancestral predisposition of the termite-cultivated fungus Termitomyces towards a domesticated lifestyle.</title>
        <authorList>
            <person name="Auxier B."/>
            <person name="Grum-Grzhimaylo A."/>
            <person name="Cardenas M.E."/>
            <person name="Lodge J.D."/>
            <person name="Laessoe T."/>
            <person name="Pedersen O."/>
            <person name="Smith M.E."/>
            <person name="Kuyper T.W."/>
            <person name="Franco-Molano E.A."/>
            <person name="Baroni T.J."/>
            <person name="Aanen D.K."/>
        </authorList>
    </citation>
    <scope>NUCLEOTIDE SEQUENCE</scope>
    <source>
        <strain evidence="2">D49</strain>
    </source>
</reference>
<keyword evidence="3" id="KW-1185">Reference proteome</keyword>
<evidence type="ECO:0008006" key="4">
    <source>
        <dbReference type="Google" id="ProtNLM"/>
    </source>
</evidence>
<gene>
    <name evidence="2" type="ORF">H0H81_000362</name>
</gene>
<accession>A0A9P7KK14</accession>
<dbReference type="PANTHER" id="PTHR31859:SF1">
    <property type="entry name" value="TETRATRICOPEPTIDE REPEAT PROTEIN 39C"/>
    <property type="match status" value="1"/>
</dbReference>
<feature type="compositionally biased region" description="Polar residues" evidence="1">
    <location>
        <begin position="596"/>
        <end position="612"/>
    </location>
</feature>
<dbReference type="Proteomes" id="UP000717328">
    <property type="component" value="Unassembled WGS sequence"/>
</dbReference>
<dbReference type="Pfam" id="PF14559">
    <property type="entry name" value="TPR_19"/>
    <property type="match status" value="1"/>
</dbReference>
<dbReference type="SUPFAM" id="SSF48452">
    <property type="entry name" value="TPR-like"/>
    <property type="match status" value="1"/>
</dbReference>
<dbReference type="Gene3D" id="1.25.40.10">
    <property type="entry name" value="Tetratricopeptide repeat domain"/>
    <property type="match status" value="1"/>
</dbReference>
<dbReference type="InterPro" id="IPR011990">
    <property type="entry name" value="TPR-like_helical_dom_sf"/>
</dbReference>
<feature type="compositionally biased region" description="Low complexity" evidence="1">
    <location>
        <begin position="613"/>
        <end position="625"/>
    </location>
</feature>
<evidence type="ECO:0000313" key="2">
    <source>
        <dbReference type="EMBL" id="KAG5650191.1"/>
    </source>
</evidence>
<dbReference type="Pfam" id="PF10300">
    <property type="entry name" value="Iml2-TPR_39"/>
    <property type="match status" value="2"/>
</dbReference>
<dbReference type="AlphaFoldDB" id="A0A9P7KK14"/>